<dbReference type="InterPro" id="IPR047201">
    <property type="entry name" value="ERI-1_3'hExo-like"/>
</dbReference>
<keyword evidence="1" id="KW-0540">Nuclease</keyword>
<dbReference type="RefSeq" id="XP_005837534.1">
    <property type="nucleotide sequence ID" value="XM_005837477.1"/>
</dbReference>
<proteinExistence type="predicted"/>
<dbReference type="STRING" id="905079.L1JQI5"/>
<organism evidence="5">
    <name type="scientific">Guillardia theta (strain CCMP2712)</name>
    <name type="common">Cryptophyte</name>
    <dbReference type="NCBI Taxonomy" id="905079"/>
    <lineage>
        <taxon>Eukaryota</taxon>
        <taxon>Cryptophyceae</taxon>
        <taxon>Pyrenomonadales</taxon>
        <taxon>Geminigeraceae</taxon>
        <taxon>Guillardia</taxon>
    </lineage>
</organism>
<name>L1JQI5_GUITC</name>
<keyword evidence="7" id="KW-1185">Reference proteome</keyword>
<evidence type="ECO:0000256" key="2">
    <source>
        <dbReference type="ARBA" id="ARBA00022801"/>
    </source>
</evidence>
<dbReference type="InterPro" id="IPR051274">
    <property type="entry name" value="3-5_Exoribonuclease"/>
</dbReference>
<accession>L1JQI5</accession>
<reference evidence="5 7" key="1">
    <citation type="journal article" date="2012" name="Nature">
        <title>Algal genomes reveal evolutionary mosaicism and the fate of nucleomorphs.</title>
        <authorList>
            <consortium name="DOE Joint Genome Institute"/>
            <person name="Curtis B.A."/>
            <person name="Tanifuji G."/>
            <person name="Burki F."/>
            <person name="Gruber A."/>
            <person name="Irimia M."/>
            <person name="Maruyama S."/>
            <person name="Arias M.C."/>
            <person name="Ball S.G."/>
            <person name="Gile G.H."/>
            <person name="Hirakawa Y."/>
            <person name="Hopkins J.F."/>
            <person name="Kuo A."/>
            <person name="Rensing S.A."/>
            <person name="Schmutz J."/>
            <person name="Symeonidi A."/>
            <person name="Elias M."/>
            <person name="Eveleigh R.J."/>
            <person name="Herman E.K."/>
            <person name="Klute M.J."/>
            <person name="Nakayama T."/>
            <person name="Obornik M."/>
            <person name="Reyes-Prieto A."/>
            <person name="Armbrust E.V."/>
            <person name="Aves S.J."/>
            <person name="Beiko R.G."/>
            <person name="Coutinho P."/>
            <person name="Dacks J.B."/>
            <person name="Durnford D.G."/>
            <person name="Fast N.M."/>
            <person name="Green B.R."/>
            <person name="Grisdale C.J."/>
            <person name="Hempel F."/>
            <person name="Henrissat B."/>
            <person name="Hoppner M.P."/>
            <person name="Ishida K."/>
            <person name="Kim E."/>
            <person name="Koreny L."/>
            <person name="Kroth P.G."/>
            <person name="Liu Y."/>
            <person name="Malik S.B."/>
            <person name="Maier U.G."/>
            <person name="McRose D."/>
            <person name="Mock T."/>
            <person name="Neilson J.A."/>
            <person name="Onodera N.T."/>
            <person name="Poole A.M."/>
            <person name="Pritham E.J."/>
            <person name="Richards T.A."/>
            <person name="Rocap G."/>
            <person name="Roy S.W."/>
            <person name="Sarai C."/>
            <person name="Schaack S."/>
            <person name="Shirato S."/>
            <person name="Slamovits C.H."/>
            <person name="Spencer D.F."/>
            <person name="Suzuki S."/>
            <person name="Worden A.Z."/>
            <person name="Zauner S."/>
            <person name="Barry K."/>
            <person name="Bell C."/>
            <person name="Bharti A.K."/>
            <person name="Crow J.A."/>
            <person name="Grimwood J."/>
            <person name="Kramer R."/>
            <person name="Lindquist E."/>
            <person name="Lucas S."/>
            <person name="Salamov A."/>
            <person name="McFadden G.I."/>
            <person name="Lane C.E."/>
            <person name="Keeling P.J."/>
            <person name="Gray M.W."/>
            <person name="Grigoriev I.V."/>
            <person name="Archibald J.M."/>
        </authorList>
    </citation>
    <scope>NUCLEOTIDE SEQUENCE</scope>
    <source>
        <strain evidence="5 7">CCMP2712</strain>
    </source>
</reference>
<dbReference type="CDD" id="cd06133">
    <property type="entry name" value="ERI-1_3'hExo_like"/>
    <property type="match status" value="1"/>
</dbReference>
<dbReference type="InterPro" id="IPR036397">
    <property type="entry name" value="RNaseH_sf"/>
</dbReference>
<dbReference type="GO" id="GO:0003676">
    <property type="term" value="F:nucleic acid binding"/>
    <property type="evidence" value="ECO:0007669"/>
    <property type="project" value="InterPro"/>
</dbReference>
<keyword evidence="3" id="KW-0269">Exonuclease</keyword>
<dbReference type="KEGG" id="gtt:GUITHDRAFT_103781"/>
<dbReference type="InterPro" id="IPR012337">
    <property type="entry name" value="RNaseH-like_sf"/>
</dbReference>
<evidence type="ECO:0000256" key="1">
    <source>
        <dbReference type="ARBA" id="ARBA00022722"/>
    </source>
</evidence>
<dbReference type="OrthoDB" id="10267252at2759"/>
<keyword evidence="2" id="KW-0378">Hydrolase</keyword>
<evidence type="ECO:0000256" key="3">
    <source>
        <dbReference type="ARBA" id="ARBA00022839"/>
    </source>
</evidence>
<dbReference type="eggNOG" id="KOG0542">
    <property type="taxonomic scope" value="Eukaryota"/>
</dbReference>
<evidence type="ECO:0000313" key="7">
    <source>
        <dbReference type="Proteomes" id="UP000011087"/>
    </source>
</evidence>
<dbReference type="InterPro" id="IPR013520">
    <property type="entry name" value="Ribonucl_H"/>
</dbReference>
<dbReference type="HOGENOM" id="CLU_418252_0_0_1"/>
<evidence type="ECO:0000313" key="5">
    <source>
        <dbReference type="EMBL" id="EKX50554.1"/>
    </source>
</evidence>
<dbReference type="PaxDb" id="55529-EKX50554"/>
<dbReference type="GO" id="GO:0000175">
    <property type="term" value="F:3'-5'-RNA exonuclease activity"/>
    <property type="evidence" value="ECO:0007669"/>
    <property type="project" value="InterPro"/>
</dbReference>
<feature type="domain" description="Exonuclease" evidence="4">
    <location>
        <begin position="28"/>
        <end position="210"/>
    </location>
</feature>
<protein>
    <recommendedName>
        <fullName evidence="4">Exonuclease domain-containing protein</fullName>
    </recommendedName>
</protein>
<gene>
    <name evidence="5" type="ORF">GUITHDRAFT_103781</name>
</gene>
<dbReference type="SMART" id="SM00479">
    <property type="entry name" value="EXOIII"/>
    <property type="match status" value="1"/>
</dbReference>
<dbReference type="Proteomes" id="UP000011087">
    <property type="component" value="Unassembled WGS sequence"/>
</dbReference>
<dbReference type="EMBL" id="JH992978">
    <property type="protein sequence ID" value="EKX50554.1"/>
    <property type="molecule type" value="Genomic_DNA"/>
</dbReference>
<dbReference type="SUPFAM" id="SSF53098">
    <property type="entry name" value="Ribonuclease H-like"/>
    <property type="match status" value="1"/>
</dbReference>
<evidence type="ECO:0000259" key="4">
    <source>
        <dbReference type="SMART" id="SM00479"/>
    </source>
</evidence>
<dbReference type="Pfam" id="PF00929">
    <property type="entry name" value="RNase_T"/>
    <property type="match status" value="1"/>
</dbReference>
<sequence>MKPPTEKDVRGNRRSRKALDAPARPFDYLVVLDFEWTCDNKKKLEPLEIIEFPSVLVRTSFPPKIVSEFQEMVDAGVHLEDAIEMHRQWLEQHGLLPAEGAASSTFTFVTWSDADIMFALHSEFSRLKIARPSYFNNWINLKVSLPSLPHSLLSRQQLLYKSHFKKDAVGGLQACVERLGISFQGRAHSGLVDSRNTAAIVMKMLNEGFQFLRNTRGFGPNGELKDSNIHLHPQLYAHVTDVKAALLPDMPIADADKRRRLQRELKSKQRSEQKLLMSKLDLMVPPSSPAIDPANQQKQRPALNLLHDLVAYLRSCDERQRAQEQKRAIYTDMMSCMLLSRRERIILADIPSWTIRDVSLAVHGDYEGSCFGGRLDMDALRGIARQAWDVTCPPEFQVDEVVSMRLLEGGRMRMERFRLLGVVRKDVCMSIIYPEPLGPDSAEIELKHLDFRRLGGVVTFDQESPSSPLLADRAMKLVSGSSHGMMSVLASRMGTCDTSRGLMEKMAAKSNSTFGRDMRCVKGMTKQLFSIVTSHLESHLLLDFDSEAAHCPFLGGFKTRWMRTFKATLNGSEIKELSGTRGSEEALVAEKKVADSRQQVVGYAHGDRRTLGCHVTFLYFWRKTGICFHTRNFIFTSFGVPNFGEVLIFCYLTMVC</sequence>
<dbReference type="GeneID" id="17307119"/>
<reference evidence="7" key="2">
    <citation type="submission" date="2012-11" db="EMBL/GenBank/DDBJ databases">
        <authorList>
            <person name="Kuo A."/>
            <person name="Curtis B.A."/>
            <person name="Tanifuji G."/>
            <person name="Burki F."/>
            <person name="Gruber A."/>
            <person name="Irimia M."/>
            <person name="Maruyama S."/>
            <person name="Arias M.C."/>
            <person name="Ball S.G."/>
            <person name="Gile G.H."/>
            <person name="Hirakawa Y."/>
            <person name="Hopkins J.F."/>
            <person name="Rensing S.A."/>
            <person name="Schmutz J."/>
            <person name="Symeonidi A."/>
            <person name="Elias M."/>
            <person name="Eveleigh R.J."/>
            <person name="Herman E.K."/>
            <person name="Klute M.J."/>
            <person name="Nakayama T."/>
            <person name="Obornik M."/>
            <person name="Reyes-Prieto A."/>
            <person name="Armbrust E.V."/>
            <person name="Aves S.J."/>
            <person name="Beiko R.G."/>
            <person name="Coutinho P."/>
            <person name="Dacks J.B."/>
            <person name="Durnford D.G."/>
            <person name="Fast N.M."/>
            <person name="Green B.R."/>
            <person name="Grisdale C."/>
            <person name="Hempe F."/>
            <person name="Henrissat B."/>
            <person name="Hoppner M.P."/>
            <person name="Ishida K.-I."/>
            <person name="Kim E."/>
            <person name="Koreny L."/>
            <person name="Kroth P.G."/>
            <person name="Liu Y."/>
            <person name="Malik S.-B."/>
            <person name="Maier U.G."/>
            <person name="McRose D."/>
            <person name="Mock T."/>
            <person name="Neilson J.A."/>
            <person name="Onodera N.T."/>
            <person name="Poole A.M."/>
            <person name="Pritham E.J."/>
            <person name="Richards T.A."/>
            <person name="Rocap G."/>
            <person name="Roy S.W."/>
            <person name="Sarai C."/>
            <person name="Schaack S."/>
            <person name="Shirato S."/>
            <person name="Slamovits C.H."/>
            <person name="Spencer D.F."/>
            <person name="Suzuki S."/>
            <person name="Worden A.Z."/>
            <person name="Zauner S."/>
            <person name="Barry K."/>
            <person name="Bell C."/>
            <person name="Bharti A.K."/>
            <person name="Crow J.A."/>
            <person name="Grimwood J."/>
            <person name="Kramer R."/>
            <person name="Lindquist E."/>
            <person name="Lucas S."/>
            <person name="Salamov A."/>
            <person name="McFadden G.I."/>
            <person name="Lane C.E."/>
            <person name="Keeling P.J."/>
            <person name="Gray M.W."/>
            <person name="Grigoriev I.V."/>
            <person name="Archibald J.M."/>
        </authorList>
    </citation>
    <scope>NUCLEOTIDE SEQUENCE</scope>
    <source>
        <strain evidence="7">CCMP2712</strain>
    </source>
</reference>
<dbReference type="EnsemblProtists" id="EKX50554">
    <property type="protein sequence ID" value="EKX50554"/>
    <property type="gene ID" value="GUITHDRAFT_103781"/>
</dbReference>
<dbReference type="PANTHER" id="PTHR23044">
    <property type="entry name" value="3'-5' EXONUCLEASE ERI1-RELATED"/>
    <property type="match status" value="1"/>
</dbReference>
<dbReference type="PANTHER" id="PTHR23044:SF61">
    <property type="entry name" value="3'-5' EXORIBONUCLEASE 1-RELATED"/>
    <property type="match status" value="1"/>
</dbReference>
<reference evidence="6" key="3">
    <citation type="submission" date="2016-03" db="UniProtKB">
        <authorList>
            <consortium name="EnsemblProtists"/>
        </authorList>
    </citation>
    <scope>IDENTIFICATION</scope>
</reference>
<evidence type="ECO:0000313" key="6">
    <source>
        <dbReference type="EnsemblProtists" id="EKX50554"/>
    </source>
</evidence>
<dbReference type="Gene3D" id="3.30.420.10">
    <property type="entry name" value="Ribonuclease H-like superfamily/Ribonuclease H"/>
    <property type="match status" value="1"/>
</dbReference>
<dbReference type="AlphaFoldDB" id="L1JQI5"/>